<dbReference type="PANTHER" id="PTHR39966">
    <property type="entry name" value="BLL2471 PROTEIN-RELATED"/>
    <property type="match status" value="1"/>
</dbReference>
<name>A0ABS1T9X0_9CLOT</name>
<dbReference type="EMBL" id="JAESWC010000002">
    <property type="protein sequence ID" value="MBL4935892.1"/>
    <property type="molecule type" value="Genomic_DNA"/>
</dbReference>
<keyword evidence="4" id="KW-1185">Reference proteome</keyword>
<dbReference type="PANTHER" id="PTHR39966:SF3">
    <property type="entry name" value="DUF438 DOMAIN-CONTAINING PROTEIN"/>
    <property type="match status" value="1"/>
</dbReference>
<feature type="domain" description="DUF438" evidence="2">
    <location>
        <begin position="9"/>
        <end position="74"/>
    </location>
</feature>
<accession>A0ABS1T9X0</accession>
<organism evidence="3 4">
    <name type="scientific">Clostridium rhizosphaerae</name>
    <dbReference type="NCBI Taxonomy" id="2803861"/>
    <lineage>
        <taxon>Bacteria</taxon>
        <taxon>Bacillati</taxon>
        <taxon>Bacillota</taxon>
        <taxon>Clostridia</taxon>
        <taxon>Eubacteriales</taxon>
        <taxon>Clostridiaceae</taxon>
        <taxon>Clostridium</taxon>
    </lineage>
</organism>
<dbReference type="Pfam" id="PF04282">
    <property type="entry name" value="DUF438"/>
    <property type="match status" value="1"/>
</dbReference>
<evidence type="ECO:0000313" key="3">
    <source>
        <dbReference type="EMBL" id="MBL4935892.1"/>
    </source>
</evidence>
<sequence length="251" mass="29249">MFMNRIDSLVELLQKLNSGDISPELRQEALTMVQNVDPLELSLAEQKLIENGTKPEDLRHLCDIHMEVLKDELDRLKLGLTPDHVLTTLIDEHEEINKRLHILEGINNEIQKLESYDENNDIFAKLHSTAVEIIGAEPHHKREEDVLFPELEKRGVTGPTRVMRMEHDMLRAKKHEIKKLAEEVQNMNFTEFKTQLDEAAKFLIFNLRDHIYKENHILYPSSVQTLKEENLWTEMKEACDKIGYCSFTPGK</sequence>
<evidence type="ECO:0000259" key="1">
    <source>
        <dbReference type="Pfam" id="PF01814"/>
    </source>
</evidence>
<evidence type="ECO:0000313" key="4">
    <source>
        <dbReference type="Proteomes" id="UP000632377"/>
    </source>
</evidence>
<dbReference type="InterPro" id="IPR007380">
    <property type="entry name" value="DUF438"/>
</dbReference>
<comment type="caution">
    <text evidence="3">The sequence shown here is derived from an EMBL/GenBank/DDBJ whole genome shotgun (WGS) entry which is preliminary data.</text>
</comment>
<protein>
    <submittedName>
        <fullName evidence="3">DUF438 domain-containing protein</fullName>
    </submittedName>
</protein>
<gene>
    <name evidence="3" type="ORF">JK636_08980</name>
</gene>
<dbReference type="Gene3D" id="1.20.120.520">
    <property type="entry name" value="nmb1532 protein domain like"/>
    <property type="match status" value="1"/>
</dbReference>
<dbReference type="Pfam" id="PF01814">
    <property type="entry name" value="Hemerythrin"/>
    <property type="match status" value="1"/>
</dbReference>
<feature type="domain" description="Hemerythrin-like" evidence="1">
    <location>
        <begin position="85"/>
        <end position="220"/>
    </location>
</feature>
<evidence type="ECO:0000259" key="2">
    <source>
        <dbReference type="Pfam" id="PF04282"/>
    </source>
</evidence>
<proteinExistence type="predicted"/>
<dbReference type="InterPro" id="IPR012312">
    <property type="entry name" value="Hemerythrin-like"/>
</dbReference>
<dbReference type="Proteomes" id="UP000632377">
    <property type="component" value="Unassembled WGS sequence"/>
</dbReference>
<reference evidence="3 4" key="1">
    <citation type="submission" date="2021-01" db="EMBL/GenBank/DDBJ databases">
        <title>Genome public.</title>
        <authorList>
            <person name="Liu C."/>
            <person name="Sun Q."/>
        </authorList>
    </citation>
    <scope>NUCLEOTIDE SEQUENCE [LARGE SCALE GENOMIC DNA]</scope>
    <source>
        <strain evidence="3 4">YIM B02515</strain>
    </source>
</reference>